<feature type="region of interest" description="Disordered" evidence="2">
    <location>
        <begin position="62"/>
        <end position="84"/>
    </location>
</feature>
<dbReference type="InterPro" id="IPR046866">
    <property type="entry name" value="FapA_N"/>
</dbReference>
<evidence type="ECO:0000256" key="1">
    <source>
        <dbReference type="SAM" id="Coils"/>
    </source>
</evidence>
<dbReference type="InterPro" id="IPR046865">
    <property type="entry name" value="FapA_b_solenoid"/>
</dbReference>
<keyword evidence="1" id="KW-0175">Coiled coil</keyword>
<evidence type="ECO:0000259" key="3">
    <source>
        <dbReference type="Pfam" id="PF20250"/>
    </source>
</evidence>
<name>A0A8J6UNU7_9BACT</name>
<comment type="caution">
    <text evidence="4">The sequence shown here is derived from an EMBL/GenBank/DDBJ whole genome shotgun (WGS) entry which is preliminary data.</text>
</comment>
<accession>A0A8J6UNU7</accession>
<proteinExistence type="predicted"/>
<dbReference type="Pfam" id="PF03961">
    <property type="entry name" value="FapA"/>
    <property type="match status" value="1"/>
</dbReference>
<dbReference type="PANTHER" id="PTHR38032">
    <property type="entry name" value="POLYMERASE-RELATED"/>
    <property type="match status" value="1"/>
</dbReference>
<dbReference type="InterPro" id="IPR005646">
    <property type="entry name" value="FapA"/>
</dbReference>
<reference evidence="4" key="1">
    <citation type="submission" date="2020-09" db="EMBL/GenBank/DDBJ databases">
        <title>Pelobacter alkaliphilus sp. nov., a novel anaerobic arsenate-reducing bacterium from terrestrial mud volcano.</title>
        <authorList>
            <person name="Khomyakova M.A."/>
            <person name="Merkel A.Y."/>
            <person name="Slobodkin A.I."/>
        </authorList>
    </citation>
    <scope>NUCLEOTIDE SEQUENCE</scope>
    <source>
        <strain evidence="4">M08fum</strain>
    </source>
</reference>
<evidence type="ECO:0000313" key="4">
    <source>
        <dbReference type="EMBL" id="MBD1400094.1"/>
    </source>
</evidence>
<evidence type="ECO:0000313" key="5">
    <source>
        <dbReference type="Proteomes" id="UP000632828"/>
    </source>
</evidence>
<dbReference type="AlphaFoldDB" id="A0A8J6UNU7"/>
<protein>
    <submittedName>
        <fullName evidence="4">DUF342 domain-containing protein</fullName>
    </submittedName>
</protein>
<dbReference type="EMBL" id="JACWUN010000005">
    <property type="protein sequence ID" value="MBD1400094.1"/>
    <property type="molecule type" value="Genomic_DNA"/>
</dbReference>
<dbReference type="Proteomes" id="UP000632828">
    <property type="component" value="Unassembled WGS sequence"/>
</dbReference>
<dbReference type="PANTHER" id="PTHR38032:SF1">
    <property type="entry name" value="RNA-BINDING PROTEIN KHPB N-TERMINAL DOMAIN-CONTAINING PROTEIN"/>
    <property type="match status" value="1"/>
</dbReference>
<feature type="domain" description="Flagellar Assembly Protein A N-terminal region" evidence="3">
    <location>
        <begin position="77"/>
        <end position="239"/>
    </location>
</feature>
<evidence type="ECO:0000256" key="2">
    <source>
        <dbReference type="SAM" id="MobiDB-lite"/>
    </source>
</evidence>
<dbReference type="Pfam" id="PF20250">
    <property type="entry name" value="FapA_N"/>
    <property type="match status" value="1"/>
</dbReference>
<feature type="compositionally biased region" description="Polar residues" evidence="2">
    <location>
        <begin position="69"/>
        <end position="81"/>
    </location>
</feature>
<dbReference type="RefSeq" id="WP_191154375.1">
    <property type="nucleotide sequence ID" value="NZ_JACWUN010000005.1"/>
</dbReference>
<organism evidence="4 5">
    <name type="scientific">Pelovirga terrestris</name>
    <dbReference type="NCBI Taxonomy" id="2771352"/>
    <lineage>
        <taxon>Bacteria</taxon>
        <taxon>Pseudomonadati</taxon>
        <taxon>Thermodesulfobacteriota</taxon>
        <taxon>Desulfuromonadia</taxon>
        <taxon>Geobacterales</taxon>
        <taxon>Geobacteraceae</taxon>
        <taxon>Pelovirga</taxon>
    </lineage>
</organism>
<sequence>MMASDSHNTHLDPDLLAVHETDSYRLTLRLPPDQMECIATLELLSPVSLAPLSDRLVESIQPADKSEVTETTAALSAQSPPADSRATLVPADLVELLQQHHIIDAIDAAALDNFCACLDQGQEPPPTVVARGTEPQPGTDGWFELLVKVSGEDHQFIPDEKGRIDLKRLNAYTEIEAEQKLGVIHPPEPGIPGITVQGHEIEAPAGKPKNIIAGEGVQLKYGGRMAFATRPGRALFEKNTLTVVDQLVIPGHVDFCVGHIDFHGFVEVKGDILDDFDVRSTKGIKISGHVGACHIESQGSVEVGSMAGREIGHIFCQGNLHARYLNQVTVVCYGDVVVTNEIRNSHIRATGHVVVERGAIIGGEVTALTGVSAAIIGTNSGQRTQITAGVYFPDAERSDYIRRQLHSIEQQMNTINAAIKPLMQHLRKGSEFIDTVRIRLQILNDKLDALHEQKNAFIAEKLSSRPLDIEAKNPKINVQKTLKDGAVIVLGKVREELTCDRQGPLSIIENTHSGGLRFLSLTPLPIPALLLEEEQLKLEQQPPS</sequence>
<feature type="coiled-coil region" evidence="1">
    <location>
        <begin position="433"/>
        <end position="460"/>
    </location>
</feature>
<keyword evidence="5" id="KW-1185">Reference proteome</keyword>
<gene>
    <name evidence="4" type="ORF">ICT70_05360</name>
</gene>